<gene>
    <name evidence="1" type="ORF">CAG99_10175</name>
</gene>
<protein>
    <submittedName>
        <fullName evidence="1">Uncharacterized protein</fullName>
    </submittedName>
</protein>
<sequence length="89" mass="9555">MDLLIDAIGASITLRDRAHLAAIAVPTGDERAPLVTYRSHCRDLGVSATLVEEFDPELPRALASWPGTHVMACPSRGETLANIVFETAL</sequence>
<reference evidence="1 2" key="1">
    <citation type="submission" date="2017-05" db="EMBL/GenBank/DDBJ databases">
        <title>Complete genome sequence of Streptomyces sp. SCSIO 03032 revealed the diverse biosynthetic pathways for its bioactive secondary metabolites.</title>
        <authorList>
            <person name="Ma L."/>
            <person name="Zhu Y."/>
            <person name="Zhang W."/>
            <person name="Zhang G."/>
            <person name="Tian X."/>
            <person name="Zhang S."/>
            <person name="Zhang C."/>
        </authorList>
    </citation>
    <scope>NUCLEOTIDE SEQUENCE [LARGE SCALE GENOMIC DNA]</scope>
    <source>
        <strain evidence="1 2">SCSIO 03032</strain>
    </source>
</reference>
<dbReference type="KEGG" id="smao:CAG99_10175"/>
<organism evidence="1 2">
    <name type="scientific">Streptomyces marincola</name>
    <dbReference type="NCBI Taxonomy" id="2878388"/>
    <lineage>
        <taxon>Bacteria</taxon>
        <taxon>Bacillati</taxon>
        <taxon>Actinomycetota</taxon>
        <taxon>Actinomycetes</taxon>
        <taxon>Kitasatosporales</taxon>
        <taxon>Streptomycetaceae</taxon>
        <taxon>Streptomyces</taxon>
    </lineage>
</organism>
<evidence type="ECO:0000313" key="1">
    <source>
        <dbReference type="EMBL" id="ARQ69180.1"/>
    </source>
</evidence>
<keyword evidence="2" id="KW-1185">Reference proteome</keyword>
<proteinExistence type="predicted"/>
<dbReference type="RefSeq" id="WP_086158815.1">
    <property type="nucleotide sequence ID" value="NZ_CP021121.1"/>
</dbReference>
<dbReference type="AlphaFoldDB" id="A0A1W7CXW2"/>
<dbReference type="OrthoDB" id="9765330at2"/>
<evidence type="ECO:0000313" key="2">
    <source>
        <dbReference type="Proteomes" id="UP000194218"/>
    </source>
</evidence>
<accession>A0A1W7CXW2</accession>
<name>A0A1W7CXW2_9ACTN</name>
<dbReference type="EMBL" id="CP021121">
    <property type="protein sequence ID" value="ARQ69180.1"/>
    <property type="molecule type" value="Genomic_DNA"/>
</dbReference>
<dbReference type="Proteomes" id="UP000194218">
    <property type="component" value="Chromosome"/>
</dbReference>